<feature type="compositionally biased region" description="Polar residues" evidence="5">
    <location>
        <begin position="796"/>
        <end position="808"/>
    </location>
</feature>
<evidence type="ECO:0000313" key="7">
    <source>
        <dbReference type="EMBL" id="KAG0288663.1"/>
    </source>
</evidence>
<feature type="region of interest" description="Disordered" evidence="5">
    <location>
        <begin position="553"/>
        <end position="750"/>
    </location>
</feature>
<evidence type="ECO:0000256" key="3">
    <source>
        <dbReference type="ARBA" id="ARBA00022827"/>
    </source>
</evidence>
<dbReference type="PRINTS" id="PR00420">
    <property type="entry name" value="RNGMNOXGNASE"/>
</dbReference>
<feature type="compositionally biased region" description="Basic and acidic residues" evidence="5">
    <location>
        <begin position="639"/>
        <end position="664"/>
    </location>
</feature>
<proteinExistence type="inferred from homology"/>
<feature type="compositionally biased region" description="Basic residues" evidence="5">
    <location>
        <begin position="614"/>
        <end position="624"/>
    </location>
</feature>
<organism evidence="7 8">
    <name type="scientific">Linnemannia gamsii</name>
    <dbReference type="NCBI Taxonomy" id="64522"/>
    <lineage>
        <taxon>Eukaryota</taxon>
        <taxon>Fungi</taxon>
        <taxon>Fungi incertae sedis</taxon>
        <taxon>Mucoromycota</taxon>
        <taxon>Mortierellomycotina</taxon>
        <taxon>Mortierellomycetes</taxon>
        <taxon>Mortierellales</taxon>
        <taxon>Mortierellaceae</taxon>
        <taxon>Linnemannia</taxon>
    </lineage>
</organism>
<feature type="compositionally biased region" description="Basic residues" evidence="5">
    <location>
        <begin position="667"/>
        <end position="678"/>
    </location>
</feature>
<feature type="compositionally biased region" description="Basic and acidic residues" evidence="5">
    <location>
        <begin position="741"/>
        <end position="750"/>
    </location>
</feature>
<comment type="similarity">
    <text evidence="1">Belongs to the paxM FAD-dependent monooxygenase family.</text>
</comment>
<feature type="compositionally biased region" description="Low complexity" evidence="5">
    <location>
        <begin position="902"/>
        <end position="916"/>
    </location>
</feature>
<dbReference type="SUPFAM" id="SSF51905">
    <property type="entry name" value="FAD/NAD(P)-binding domain"/>
    <property type="match status" value="1"/>
</dbReference>
<feature type="compositionally biased region" description="Low complexity" evidence="5">
    <location>
        <begin position="810"/>
        <end position="833"/>
    </location>
</feature>
<feature type="domain" description="FAD-binding" evidence="6">
    <location>
        <begin position="19"/>
        <end position="197"/>
    </location>
</feature>
<feature type="region of interest" description="Disordered" evidence="5">
    <location>
        <begin position="297"/>
        <end position="346"/>
    </location>
</feature>
<dbReference type="PANTHER" id="PTHR47356">
    <property type="entry name" value="FAD-DEPENDENT MONOOXYGENASE ASQG-RELATED"/>
    <property type="match status" value="1"/>
</dbReference>
<accession>A0ABQ7K253</accession>
<keyword evidence="4" id="KW-0560">Oxidoreductase</keyword>
<protein>
    <recommendedName>
        <fullName evidence="6">FAD-binding domain-containing protein</fullName>
    </recommendedName>
</protein>
<dbReference type="EMBL" id="JAAAIM010000395">
    <property type="protein sequence ID" value="KAG0288663.1"/>
    <property type="molecule type" value="Genomic_DNA"/>
</dbReference>
<name>A0ABQ7K253_9FUNG</name>
<keyword evidence="8" id="KW-1185">Reference proteome</keyword>
<dbReference type="Gene3D" id="3.50.50.60">
    <property type="entry name" value="FAD/NAD(P)-binding domain"/>
    <property type="match status" value="2"/>
</dbReference>
<dbReference type="PANTHER" id="PTHR47356:SF2">
    <property type="entry name" value="FAD-BINDING DOMAIN-CONTAINING PROTEIN-RELATED"/>
    <property type="match status" value="1"/>
</dbReference>
<dbReference type="InterPro" id="IPR050562">
    <property type="entry name" value="FAD_mOase_fung"/>
</dbReference>
<evidence type="ECO:0000259" key="6">
    <source>
        <dbReference type="Pfam" id="PF01494"/>
    </source>
</evidence>
<feature type="compositionally biased region" description="Polar residues" evidence="5">
    <location>
        <begin position="704"/>
        <end position="715"/>
    </location>
</feature>
<evidence type="ECO:0000256" key="4">
    <source>
        <dbReference type="ARBA" id="ARBA00023002"/>
    </source>
</evidence>
<comment type="caution">
    <text evidence="7">The sequence shown here is derived from an EMBL/GenBank/DDBJ whole genome shotgun (WGS) entry which is preliminary data.</text>
</comment>
<dbReference type="Proteomes" id="UP001194696">
    <property type="component" value="Unassembled WGS sequence"/>
</dbReference>
<gene>
    <name evidence="7" type="ORF">BGZ96_007580</name>
</gene>
<evidence type="ECO:0000256" key="5">
    <source>
        <dbReference type="SAM" id="MobiDB-lite"/>
    </source>
</evidence>
<feature type="compositionally biased region" description="Polar residues" evidence="5">
    <location>
        <begin position="924"/>
        <end position="941"/>
    </location>
</feature>
<evidence type="ECO:0000313" key="8">
    <source>
        <dbReference type="Proteomes" id="UP001194696"/>
    </source>
</evidence>
<evidence type="ECO:0000256" key="2">
    <source>
        <dbReference type="ARBA" id="ARBA00022630"/>
    </source>
</evidence>
<dbReference type="InterPro" id="IPR036188">
    <property type="entry name" value="FAD/NAD-bd_sf"/>
</dbReference>
<feature type="compositionally biased region" description="Polar residues" evidence="5">
    <location>
        <begin position="316"/>
        <end position="339"/>
    </location>
</feature>
<feature type="domain" description="FAD-binding" evidence="6">
    <location>
        <begin position="387"/>
        <end position="469"/>
    </location>
</feature>
<sequence>MTITPPPSTSTSDSTPDRLRVLIVGGGIGGLMLGLMLERASIDYLILERSSEIRPLGSAISLNGTVLRVFEQLGLLEELHKISKFAGRLHLVKEDTVTQGHVDLEHFRESVVFGRPDLLKVLVSHIPPGKLILGKRILSTARTEFGVLVRCADNSAYEGDILVGADGAYSSIRQNMYKELKDKKMLPRSDSKPLKFDQNIVVGITDELDPEKYSALRQEYAEIHGIIGNKAPYTMWLIPILGNRFAWSIGGRILDSDAGKESVRSFSFAEWFPELSTDVCDLVREYILPDLSNSYQEDGHYNDRKTDADMHHQDADATSLSDSSIHSTMSTGDSSNASSRENKEFRSETLMHSAAIHLPDNIPGLLPRRQTPTAKPGTVGELIDATPNDRVSKVMLESKLFKTWHHERTVLIGDACHKVLPFAGQGAIQAILDCISLANALYDMNTVSDDDITKAFKRYKNERFPLAKSSVLGSRSFGKLLNFQGKLSDFIRTITFNKVPTWILRLATDKLHLHRPQLTYLPMVPDHGSAKAHVQDYSPKYLAKLVEERQAALAASAANRHHSHDSQRQQQNGDLCAATNGAEPESRTDNSNNSNHHDTRSLRHHRSQHDLTGRNHHHHHHNNNKIHVDLPTDPSSYDNHTEHIEHNDHNDRTPRRERSNDSIGRKTQSRSRDRRHEHHASDFYEFPSPPTAIPTTSHQHHQQYDTASIHSTSTTREARRKNSRAELVPPPLPTQAPPRHHPAEYFHHHPEDNISPVTAPLRSPSTRSFNIGPQYHHPQQYHHQQEYQQHRPPMVTRNTLSSTRNTAPITPATSSVYSTASSSVTSSPSSSPAIQPMSAYDTHSNPAREHLQWSEGFENENSISMYANSLFNGSAAHIAPSSPSYSPHQQLQLQQQQLQQQHQQLQHLQQQQQQQLPRLPRSPLRSTSTFEVENSPFYPNQ</sequence>
<dbReference type="InterPro" id="IPR002938">
    <property type="entry name" value="FAD-bd"/>
</dbReference>
<reference evidence="7 8" key="1">
    <citation type="journal article" date="2020" name="Fungal Divers.">
        <title>Resolving the Mortierellaceae phylogeny through synthesis of multi-gene phylogenetics and phylogenomics.</title>
        <authorList>
            <person name="Vandepol N."/>
            <person name="Liber J."/>
            <person name="Desiro A."/>
            <person name="Na H."/>
            <person name="Kennedy M."/>
            <person name="Barry K."/>
            <person name="Grigoriev I.V."/>
            <person name="Miller A.N."/>
            <person name="O'Donnell K."/>
            <person name="Stajich J.E."/>
            <person name="Bonito G."/>
        </authorList>
    </citation>
    <scope>NUCLEOTIDE SEQUENCE [LARGE SCALE GENOMIC DNA]</scope>
    <source>
        <strain evidence="7 8">AD045</strain>
    </source>
</reference>
<dbReference type="Pfam" id="PF01494">
    <property type="entry name" value="FAD_binding_3"/>
    <property type="match status" value="2"/>
</dbReference>
<feature type="region of interest" description="Disordered" evidence="5">
    <location>
        <begin position="796"/>
        <end position="845"/>
    </location>
</feature>
<feature type="region of interest" description="Disordered" evidence="5">
    <location>
        <begin position="902"/>
        <end position="941"/>
    </location>
</feature>
<keyword evidence="2" id="KW-0285">Flavoprotein</keyword>
<keyword evidence="3" id="KW-0274">FAD</keyword>
<feature type="compositionally biased region" description="Basic and acidic residues" evidence="5">
    <location>
        <begin position="297"/>
        <end position="315"/>
    </location>
</feature>
<evidence type="ECO:0000256" key="1">
    <source>
        <dbReference type="ARBA" id="ARBA00007992"/>
    </source>
</evidence>